<keyword evidence="5" id="KW-1185">Reference proteome</keyword>
<dbReference type="Pfam" id="PF13416">
    <property type="entry name" value="SBP_bac_8"/>
    <property type="match status" value="1"/>
</dbReference>
<sequence length="378" mass="43072">MLFMSHVSIATEISVVHTYENEAFKHLIEKFSEKTGVKIKISWLDQADLKVRILRSAEKNVTPDVIIVPADHLGLDERVHFSEIPAELISSDINQNTLATASINGRTLGIPIISGNHLLLYYNKKWVKEVATDWQTLIAQREQLPKSLHLISWSFMEMYWFIPFLTAFDAKPIIGVMPNFKNDEVQNALQFVWQLAKQQIVDNLCDYRCAFERFSQGESAYTINGVWAFGQFKQSLGDDFGLAPLPNINHHAMKSYYSSYVVAFPKNSLNGEKKEILTQFALFMQSEALQNEIMTQLNDLPVHNKILAKIRQSDNQYLKIIIKALDQSVAMPTNQNMAIIWEAMLKGFTRYGSGAMNAEKASIYMQKIAERSIARQGN</sequence>
<proteinExistence type="inferred from homology"/>
<reference evidence="4 5" key="1">
    <citation type="submission" date="2006-02" db="EMBL/GenBank/DDBJ databases">
        <authorList>
            <person name="Moran M.A."/>
            <person name="Kjelleberg S."/>
            <person name="Egan S."/>
            <person name="Saunders N."/>
            <person name="Thomas T."/>
            <person name="Ferriera S."/>
            <person name="Johnson J."/>
            <person name="Kravitz S."/>
            <person name="Halpern A."/>
            <person name="Remington K."/>
            <person name="Beeson K."/>
            <person name="Tran B."/>
            <person name="Rogers Y.-H."/>
            <person name="Friedman R."/>
            <person name="Venter J.C."/>
        </authorList>
    </citation>
    <scope>NUCLEOTIDE SEQUENCE [LARGE SCALE GENOMIC DNA]</scope>
    <source>
        <strain evidence="4 5">D2</strain>
    </source>
</reference>
<comment type="caution">
    <text evidence="4">The sequence shown here is derived from an EMBL/GenBank/DDBJ whole genome shotgun (WGS) entry which is preliminary data.</text>
</comment>
<evidence type="ECO:0000256" key="3">
    <source>
        <dbReference type="ARBA" id="ARBA00022729"/>
    </source>
</evidence>
<organism evidence="4 5">
    <name type="scientific">Pseudoalteromonas tunicata D2</name>
    <dbReference type="NCBI Taxonomy" id="87626"/>
    <lineage>
        <taxon>Bacteria</taxon>
        <taxon>Pseudomonadati</taxon>
        <taxon>Pseudomonadota</taxon>
        <taxon>Gammaproteobacteria</taxon>
        <taxon>Alteromonadales</taxon>
        <taxon>Pseudoalteromonadaceae</taxon>
        <taxon>Pseudoalteromonas</taxon>
    </lineage>
</organism>
<evidence type="ECO:0000256" key="1">
    <source>
        <dbReference type="ARBA" id="ARBA00008520"/>
    </source>
</evidence>
<dbReference type="Proteomes" id="UP000006201">
    <property type="component" value="Unassembled WGS sequence"/>
</dbReference>
<dbReference type="GO" id="GO:1901982">
    <property type="term" value="F:maltose binding"/>
    <property type="evidence" value="ECO:0007669"/>
    <property type="project" value="TreeGrafter"/>
</dbReference>
<dbReference type="AlphaFoldDB" id="A4C3T9"/>
<gene>
    <name evidence="4" type="ORF">PTD2_01591</name>
</gene>
<dbReference type="GO" id="GO:0042956">
    <property type="term" value="P:maltodextrin transmembrane transport"/>
    <property type="evidence" value="ECO:0007669"/>
    <property type="project" value="TreeGrafter"/>
</dbReference>
<accession>A4C3T9</accession>
<evidence type="ECO:0000313" key="4">
    <source>
        <dbReference type="EMBL" id="EAR30221.1"/>
    </source>
</evidence>
<evidence type="ECO:0000256" key="2">
    <source>
        <dbReference type="ARBA" id="ARBA00022448"/>
    </source>
</evidence>
<keyword evidence="2" id="KW-0813">Transport</keyword>
<dbReference type="EMBL" id="AAOH01000001">
    <property type="protein sequence ID" value="EAR30221.1"/>
    <property type="molecule type" value="Genomic_DNA"/>
</dbReference>
<dbReference type="PANTHER" id="PTHR30061">
    <property type="entry name" value="MALTOSE-BINDING PERIPLASMIC PROTEIN"/>
    <property type="match status" value="1"/>
</dbReference>
<dbReference type="STRING" id="87626.PTD2_01591"/>
<dbReference type="GO" id="GO:0055052">
    <property type="term" value="C:ATP-binding cassette (ABC) transporter complex, substrate-binding subunit-containing"/>
    <property type="evidence" value="ECO:0007669"/>
    <property type="project" value="TreeGrafter"/>
</dbReference>
<dbReference type="PANTHER" id="PTHR30061:SF50">
    <property type="entry name" value="MALTOSE_MALTODEXTRIN-BINDING PERIPLASMIC PROTEIN"/>
    <property type="match status" value="1"/>
</dbReference>
<dbReference type="InterPro" id="IPR006059">
    <property type="entry name" value="SBP"/>
</dbReference>
<comment type="similarity">
    <text evidence="1">Belongs to the bacterial solute-binding protein 1 family.</text>
</comment>
<keyword evidence="3" id="KW-0732">Signal</keyword>
<dbReference type="eggNOG" id="COG2182">
    <property type="taxonomic scope" value="Bacteria"/>
</dbReference>
<dbReference type="GO" id="GO:0015768">
    <property type="term" value="P:maltose transport"/>
    <property type="evidence" value="ECO:0007669"/>
    <property type="project" value="TreeGrafter"/>
</dbReference>
<dbReference type="Gene3D" id="3.40.190.10">
    <property type="entry name" value="Periplasmic binding protein-like II"/>
    <property type="match status" value="2"/>
</dbReference>
<protein>
    <submittedName>
        <fullName evidence="4">Uncharacterized protein</fullName>
    </submittedName>
</protein>
<dbReference type="SUPFAM" id="SSF53850">
    <property type="entry name" value="Periplasmic binding protein-like II"/>
    <property type="match status" value="1"/>
</dbReference>
<evidence type="ECO:0000313" key="5">
    <source>
        <dbReference type="Proteomes" id="UP000006201"/>
    </source>
</evidence>
<name>A4C3T9_9GAMM</name>
<dbReference type="HOGENOM" id="CLU_031285_17_4_6"/>